<name>A0A1M5AZQ6_9RHOB</name>
<keyword evidence="1" id="KW-0812">Transmembrane</keyword>
<keyword evidence="3" id="KW-1185">Reference proteome</keyword>
<proteinExistence type="predicted"/>
<organism evidence="2 3">
    <name type="scientific">Ruegeria intermedia</name>
    <dbReference type="NCBI Taxonomy" id="996115"/>
    <lineage>
        <taxon>Bacteria</taxon>
        <taxon>Pseudomonadati</taxon>
        <taxon>Pseudomonadota</taxon>
        <taxon>Alphaproteobacteria</taxon>
        <taxon>Rhodobacterales</taxon>
        <taxon>Roseobacteraceae</taxon>
        <taxon>Ruegeria</taxon>
    </lineage>
</organism>
<accession>A0A1M5AZQ6</accession>
<gene>
    <name evidence="2" type="ORF">SAMN05444279_1306</name>
</gene>
<keyword evidence="1" id="KW-1133">Transmembrane helix</keyword>
<keyword evidence="1" id="KW-0472">Membrane</keyword>
<dbReference type="EMBL" id="FQVK01000030">
    <property type="protein sequence ID" value="SHF35412.1"/>
    <property type="molecule type" value="Genomic_DNA"/>
</dbReference>
<evidence type="ECO:0000256" key="1">
    <source>
        <dbReference type="SAM" id="Phobius"/>
    </source>
</evidence>
<protein>
    <submittedName>
        <fullName evidence="2">Uncharacterized protein</fullName>
    </submittedName>
</protein>
<sequence length="150" mass="17393">MSDGWWREKIPEGEQVLWFGHPHSGHFPPHLGWSYRILIGAVGLAWLASPWFADTVRDFWKLISCTGVLALVMWADRFVRSQRVYVVTSQNAWQINKEFKPKKLEINRFLNFRTVPSAVVFARHPFFRFDHLSDPNAALAALTQAREAQT</sequence>
<dbReference type="AlphaFoldDB" id="A0A1M5AZQ6"/>
<dbReference type="Proteomes" id="UP000325134">
    <property type="component" value="Unassembled WGS sequence"/>
</dbReference>
<evidence type="ECO:0000313" key="2">
    <source>
        <dbReference type="EMBL" id="SHF35412.1"/>
    </source>
</evidence>
<evidence type="ECO:0000313" key="3">
    <source>
        <dbReference type="Proteomes" id="UP000325134"/>
    </source>
</evidence>
<feature type="transmembrane region" description="Helical" evidence="1">
    <location>
        <begin position="33"/>
        <end position="53"/>
    </location>
</feature>
<reference evidence="2 3" key="1">
    <citation type="submission" date="2016-11" db="EMBL/GenBank/DDBJ databases">
        <authorList>
            <person name="Varghese N."/>
            <person name="Submissions S."/>
        </authorList>
    </citation>
    <scope>NUCLEOTIDE SEQUENCE [LARGE SCALE GENOMIC DNA]</scope>
    <source>
        <strain evidence="2 3">DSM 29341</strain>
    </source>
</reference>